<dbReference type="Pfam" id="PF11832">
    <property type="entry name" value="DUF3352"/>
    <property type="match status" value="1"/>
</dbReference>
<gene>
    <name evidence="1" type="ORF">IXB50_08455</name>
</gene>
<protein>
    <submittedName>
        <fullName evidence="1">DUF3352 domain-containing protein</fullName>
    </submittedName>
</protein>
<dbReference type="RefSeq" id="WP_215608524.1">
    <property type="nucleotide sequence ID" value="NZ_JADOES010000012.1"/>
</dbReference>
<dbReference type="InterPro" id="IPR021787">
    <property type="entry name" value="DUF3352"/>
</dbReference>
<dbReference type="AlphaFoldDB" id="A0A947DF10"/>
<sequence length="537" mass="58948">MVNVLGRGWWRRITVAIAAFLVIGLHGCAQVAIPVGQSHDLHSTQLLEFVPKQSLFATVIDTNVETNKVWQRSNLSDALFQAEKTIFGPYSIDLSEDIRPWLGDKVAVAITDKDLDRDRRNGRQVGYLLVAHAADGDALREFLELFWQRQSVSGPQPVLTAESGVPIIAGLVAQGSRQLATAVVGGRTLLVANDIKVLRQSLRVAQAPDLQLPGNDCCTAAWISLRIPEFLDWLGVATPEKLPLMSAYQWQHLTAAIELYSQQLVIDTTLTGVNSHLSLSERARSTVKHQADGPNQYVPDSVAWAVMGYDLQSLLTMVKDELAHYQRLPSPIQQGQRWLSTQLAQTLSEPLTQLLADDYAVGQLEDGTGLMAVRPMSPTVVDRLDRIAGQQGLTVSRLMLKGQSVTAWSRLKTRVDARNRETTVETDLVGVHTKIGDCHIFSTSIGGLTAALDAPANQLSASRSFQRALPSMDALNQEGYIYGTWSELDRLLASNRWFSLVKPIVQPWSQLIDAISITSYGQTANQSTGTVSILLKS</sequence>
<dbReference type="EMBL" id="JADOES010000012">
    <property type="protein sequence ID" value="MBT9315454.1"/>
    <property type="molecule type" value="Genomic_DNA"/>
</dbReference>
<keyword evidence="2" id="KW-1185">Reference proteome</keyword>
<evidence type="ECO:0000313" key="2">
    <source>
        <dbReference type="Proteomes" id="UP000717364"/>
    </source>
</evidence>
<name>A0A947DF10_9CYAN</name>
<proteinExistence type="predicted"/>
<accession>A0A947DF10</accession>
<reference evidence="1" key="2">
    <citation type="journal article" date="2021" name="Mar. Drugs">
        <title>Genome Reduction and Secondary Metabolism of the Marine Sponge-Associated Cyanobacterium Leptothoe.</title>
        <authorList>
            <person name="Konstantinou D."/>
            <person name="Popin R.V."/>
            <person name="Fewer D.P."/>
            <person name="Sivonen K."/>
            <person name="Gkelis S."/>
        </authorList>
    </citation>
    <scope>NUCLEOTIDE SEQUENCE</scope>
    <source>
        <strain evidence="1">TAU-MAC 1115</strain>
    </source>
</reference>
<comment type="caution">
    <text evidence="1">The sequence shown here is derived from an EMBL/GenBank/DDBJ whole genome shotgun (WGS) entry which is preliminary data.</text>
</comment>
<dbReference type="Proteomes" id="UP000717364">
    <property type="component" value="Unassembled WGS sequence"/>
</dbReference>
<evidence type="ECO:0000313" key="1">
    <source>
        <dbReference type="EMBL" id="MBT9315454.1"/>
    </source>
</evidence>
<reference evidence="1" key="1">
    <citation type="submission" date="2020-11" db="EMBL/GenBank/DDBJ databases">
        <authorList>
            <person name="Konstantinou D."/>
            <person name="Gkelis S."/>
            <person name="Popin R."/>
            <person name="Fewer D."/>
            <person name="Sivonen K."/>
        </authorList>
    </citation>
    <scope>NUCLEOTIDE SEQUENCE</scope>
    <source>
        <strain evidence="1">TAU-MAC 1115</strain>
    </source>
</reference>
<organism evidence="1 2">
    <name type="scientific">Leptothoe spongobia TAU-MAC 1115</name>
    <dbReference type="NCBI Taxonomy" id="1967444"/>
    <lineage>
        <taxon>Bacteria</taxon>
        <taxon>Bacillati</taxon>
        <taxon>Cyanobacteriota</taxon>
        <taxon>Cyanophyceae</taxon>
        <taxon>Nodosilineales</taxon>
        <taxon>Cymatolegaceae</taxon>
        <taxon>Leptothoe</taxon>
        <taxon>Leptothoe spongobia</taxon>
    </lineage>
</organism>